<gene>
    <name evidence="3" type="ORF">ACFQ1S_39980</name>
</gene>
<feature type="domain" description="CD-NTase-associated protein 12/Pycsar effector protein TIR" evidence="2">
    <location>
        <begin position="40"/>
        <end position="74"/>
    </location>
</feature>
<evidence type="ECO:0000313" key="3">
    <source>
        <dbReference type="EMBL" id="MFD1051287.1"/>
    </source>
</evidence>
<protein>
    <recommendedName>
        <fullName evidence="2">CD-NTase-associated protein 12/Pycsar effector protein TIR domain-containing protein</fullName>
    </recommendedName>
</protein>
<reference evidence="4" key="1">
    <citation type="journal article" date="2019" name="Int. J. Syst. Evol. Microbiol.">
        <title>The Global Catalogue of Microorganisms (GCM) 10K type strain sequencing project: providing services to taxonomists for standard genome sequencing and annotation.</title>
        <authorList>
            <consortium name="The Broad Institute Genomics Platform"/>
            <consortium name="The Broad Institute Genome Sequencing Center for Infectious Disease"/>
            <person name="Wu L."/>
            <person name="Ma J."/>
        </authorList>
    </citation>
    <scope>NUCLEOTIDE SEQUENCE [LARGE SCALE GENOMIC DNA]</scope>
    <source>
        <strain evidence="4">JCM 31486</strain>
    </source>
</reference>
<feature type="region of interest" description="Disordered" evidence="1">
    <location>
        <begin position="1"/>
        <end position="37"/>
    </location>
</feature>
<evidence type="ECO:0000256" key="1">
    <source>
        <dbReference type="SAM" id="MobiDB-lite"/>
    </source>
</evidence>
<sequence>MGSTWGDTHHHGSGDINQSTGRQEVYKSARGTNGERRTRNVFVIHGRDEKVRQAVFGLLRKVDLQPLEWEPLVHATNIGTPFLGQVVDGAPELA</sequence>
<organism evidence="3 4">
    <name type="scientific">Kibdelosporangium lantanae</name>
    <dbReference type="NCBI Taxonomy" id="1497396"/>
    <lineage>
        <taxon>Bacteria</taxon>
        <taxon>Bacillati</taxon>
        <taxon>Actinomycetota</taxon>
        <taxon>Actinomycetes</taxon>
        <taxon>Pseudonocardiales</taxon>
        <taxon>Pseudonocardiaceae</taxon>
        <taxon>Kibdelosporangium</taxon>
    </lineage>
</organism>
<dbReference type="Proteomes" id="UP001597045">
    <property type="component" value="Unassembled WGS sequence"/>
</dbReference>
<comment type="caution">
    <text evidence="3">The sequence shown here is derived from an EMBL/GenBank/DDBJ whole genome shotgun (WGS) entry which is preliminary data.</text>
</comment>
<name>A0ABW3MKS5_9PSEU</name>
<keyword evidence="4" id="KW-1185">Reference proteome</keyword>
<dbReference type="Pfam" id="PF10137">
    <property type="entry name" value="CAP12-PCTIR_TIR"/>
    <property type="match status" value="1"/>
</dbReference>
<accession>A0ABW3MKS5</accession>
<evidence type="ECO:0000259" key="2">
    <source>
        <dbReference type="Pfam" id="PF10137"/>
    </source>
</evidence>
<evidence type="ECO:0000313" key="4">
    <source>
        <dbReference type="Proteomes" id="UP001597045"/>
    </source>
</evidence>
<proteinExistence type="predicted"/>
<feature type="non-terminal residue" evidence="3">
    <location>
        <position position="94"/>
    </location>
</feature>
<dbReference type="EMBL" id="JBHTIS010003470">
    <property type="protein sequence ID" value="MFD1051287.1"/>
    <property type="molecule type" value="Genomic_DNA"/>
</dbReference>
<dbReference type="InterPro" id="IPR019302">
    <property type="entry name" value="CAP12/PCTIR_TIR_dom"/>
</dbReference>